<comment type="caution">
    <text evidence="2">The sequence shown here is derived from an EMBL/GenBank/DDBJ whole genome shotgun (WGS) entry which is preliminary data.</text>
</comment>
<organism evidence="2">
    <name type="scientific">Salmonella enterica</name>
    <name type="common">Salmonella choleraesuis</name>
    <dbReference type="NCBI Taxonomy" id="28901"/>
    <lineage>
        <taxon>Bacteria</taxon>
        <taxon>Pseudomonadati</taxon>
        <taxon>Pseudomonadota</taxon>
        <taxon>Gammaproteobacteria</taxon>
        <taxon>Enterobacterales</taxon>
        <taxon>Enterobacteriaceae</taxon>
        <taxon>Salmonella</taxon>
    </lineage>
</organism>
<accession>A0A754EFA1</accession>
<evidence type="ECO:0008006" key="3">
    <source>
        <dbReference type="Google" id="ProtNLM"/>
    </source>
</evidence>
<proteinExistence type="predicted"/>
<dbReference type="RefSeq" id="WP_139386045.1">
    <property type="nucleotide sequence ID" value="NZ_MXLQ01000024.1"/>
</dbReference>
<protein>
    <recommendedName>
        <fullName evidence="3">Lipoprotein</fullName>
    </recommendedName>
</protein>
<name>A0A754EFA1_SALER</name>
<reference evidence="2" key="1">
    <citation type="journal article" date="2018" name="Genome Biol.">
        <title>SKESA: strategic k-mer extension for scrupulous assemblies.</title>
        <authorList>
            <person name="Souvorov A."/>
            <person name="Agarwala R."/>
            <person name="Lipman D.J."/>
        </authorList>
    </citation>
    <scope>NUCLEOTIDE SEQUENCE</scope>
    <source>
        <strain evidence="2">MA.MZ045</strain>
    </source>
</reference>
<dbReference type="EMBL" id="DAAWNC010000018">
    <property type="protein sequence ID" value="HAF8580756.1"/>
    <property type="molecule type" value="Genomic_DNA"/>
</dbReference>
<sequence>MIKQLALLTSLALLAGCVHTTPLPVQTSQPGDAMMSCLSIVNEMQDMKNTVREKDHDLNGQIAKNAALGAGGILLFGVPWLFMDTSDANTVESQAAKSRFDKLKELYADKNCATGGKAPDTK</sequence>
<evidence type="ECO:0000313" key="2">
    <source>
        <dbReference type="EMBL" id="HAF8580756.1"/>
    </source>
</evidence>
<gene>
    <name evidence="2" type="ORF">G5T75_004738</name>
</gene>
<reference evidence="2" key="2">
    <citation type="submission" date="2020-02" db="EMBL/GenBank/DDBJ databases">
        <authorList>
            <consortium name="NCBI Pathogen Detection Project"/>
        </authorList>
    </citation>
    <scope>NUCLEOTIDE SEQUENCE</scope>
    <source>
        <strain evidence="2">MA.MZ045</strain>
    </source>
</reference>
<keyword evidence="1" id="KW-0732">Signal</keyword>
<dbReference type="PROSITE" id="PS51257">
    <property type="entry name" value="PROKAR_LIPOPROTEIN"/>
    <property type="match status" value="1"/>
</dbReference>
<dbReference type="AlphaFoldDB" id="A0A754EFA1"/>
<evidence type="ECO:0000256" key="1">
    <source>
        <dbReference type="SAM" id="SignalP"/>
    </source>
</evidence>
<feature type="chain" id="PRO_5028106660" description="Lipoprotein" evidence="1">
    <location>
        <begin position="21"/>
        <end position="122"/>
    </location>
</feature>
<feature type="signal peptide" evidence="1">
    <location>
        <begin position="1"/>
        <end position="20"/>
    </location>
</feature>